<evidence type="ECO:0000313" key="2">
    <source>
        <dbReference type="Proteomes" id="UP000051783"/>
    </source>
</evidence>
<sequence length="213" mass="23521">MRQLTQLITKQLQQHYQTPVLTDVNGSRYTGADLLEDLTLCRTSLKQQNVNAGQTILISPTQVATIPILLLASWQLGLTVTLTPPSHHLPKLTPQAYAAMVYSPLQTEQLAAQLDPHEISMLTLILNTAPRFTYLVHDNALPITRASQPDLILPANQIQLTQRELLASARHHVTQTHLTDLYDIENGLIPCLANLITATPFTLTPTKNACLPS</sequence>
<dbReference type="OrthoDB" id="2291219at2"/>
<keyword evidence="2" id="KW-1185">Reference proteome</keyword>
<dbReference type="PATRIC" id="fig|942150.3.peg.2699"/>
<dbReference type="Proteomes" id="UP000051783">
    <property type="component" value="Unassembled WGS sequence"/>
</dbReference>
<dbReference type="AlphaFoldDB" id="A0A0R2MAV2"/>
<dbReference type="EMBL" id="JQCL01000057">
    <property type="protein sequence ID" value="KRO10897.1"/>
    <property type="molecule type" value="Genomic_DNA"/>
</dbReference>
<protein>
    <recommendedName>
        <fullName evidence="3">AMP-dependent synthetase/ligase domain-containing protein</fullName>
    </recommendedName>
</protein>
<evidence type="ECO:0008006" key="3">
    <source>
        <dbReference type="Google" id="ProtNLM"/>
    </source>
</evidence>
<reference evidence="1 2" key="1">
    <citation type="journal article" date="2015" name="Genome Announc.">
        <title>Expanding the biotechnology potential of lactobacilli through comparative genomics of 213 strains and associated genera.</title>
        <authorList>
            <person name="Sun Z."/>
            <person name="Harris H.M."/>
            <person name="McCann A."/>
            <person name="Guo C."/>
            <person name="Argimon S."/>
            <person name="Zhang W."/>
            <person name="Yang X."/>
            <person name="Jeffery I.B."/>
            <person name="Cooney J.C."/>
            <person name="Kagawa T.F."/>
            <person name="Liu W."/>
            <person name="Song Y."/>
            <person name="Salvetti E."/>
            <person name="Wrobel A."/>
            <person name="Rasinkangas P."/>
            <person name="Parkhill J."/>
            <person name="Rea M.C."/>
            <person name="O'Sullivan O."/>
            <person name="Ritari J."/>
            <person name="Douillard F.P."/>
            <person name="Paul Ross R."/>
            <person name="Yang R."/>
            <person name="Briner A.E."/>
            <person name="Felis G.E."/>
            <person name="de Vos W.M."/>
            <person name="Barrangou R."/>
            <person name="Klaenhammer T.R."/>
            <person name="Caufield P.W."/>
            <person name="Cui Y."/>
            <person name="Zhang H."/>
            <person name="O'Toole P.W."/>
        </authorList>
    </citation>
    <scope>NUCLEOTIDE SEQUENCE [LARGE SCALE GENOMIC DNA]</scope>
    <source>
        <strain evidence="1 2">LMG 26013</strain>
    </source>
</reference>
<dbReference type="RefSeq" id="WP_057706297.1">
    <property type="nucleotide sequence ID" value="NZ_JQCL01000057.1"/>
</dbReference>
<dbReference type="SUPFAM" id="SSF56801">
    <property type="entry name" value="Acetyl-CoA synthetase-like"/>
    <property type="match status" value="1"/>
</dbReference>
<organism evidence="1 2">
    <name type="scientific">Lactiplantibacillus xiangfangensis</name>
    <dbReference type="NCBI Taxonomy" id="942150"/>
    <lineage>
        <taxon>Bacteria</taxon>
        <taxon>Bacillati</taxon>
        <taxon>Bacillota</taxon>
        <taxon>Bacilli</taxon>
        <taxon>Lactobacillales</taxon>
        <taxon>Lactobacillaceae</taxon>
        <taxon>Lactiplantibacillus</taxon>
    </lineage>
</organism>
<dbReference type="STRING" id="942150.IV64_GL002588"/>
<name>A0A0R2MAV2_9LACO</name>
<evidence type="ECO:0000313" key="1">
    <source>
        <dbReference type="EMBL" id="KRO10897.1"/>
    </source>
</evidence>
<gene>
    <name evidence="1" type="ORF">IV64_GL002588</name>
</gene>
<accession>A0A0R2MAV2</accession>
<comment type="caution">
    <text evidence="1">The sequence shown here is derived from an EMBL/GenBank/DDBJ whole genome shotgun (WGS) entry which is preliminary data.</text>
</comment>
<dbReference type="Gene3D" id="3.40.50.980">
    <property type="match status" value="1"/>
</dbReference>
<proteinExistence type="predicted"/>